<evidence type="ECO:0008006" key="6">
    <source>
        <dbReference type="Google" id="ProtNLM"/>
    </source>
</evidence>
<organism evidence="4 5">
    <name type="scientific">Rhodoferax lithotrophicus</name>
    <dbReference type="NCBI Taxonomy" id="2798804"/>
    <lineage>
        <taxon>Bacteria</taxon>
        <taxon>Pseudomonadati</taxon>
        <taxon>Pseudomonadota</taxon>
        <taxon>Betaproteobacteria</taxon>
        <taxon>Burkholderiales</taxon>
        <taxon>Comamonadaceae</taxon>
        <taxon>Rhodoferax</taxon>
    </lineage>
</organism>
<evidence type="ECO:0000259" key="3">
    <source>
        <dbReference type="Pfam" id="PF25583"/>
    </source>
</evidence>
<feature type="domain" description="Helix-turn-helix type 11" evidence="1">
    <location>
        <begin position="16"/>
        <end position="67"/>
    </location>
</feature>
<dbReference type="InterPro" id="IPR026881">
    <property type="entry name" value="WYL_dom"/>
</dbReference>
<dbReference type="Pfam" id="PF13280">
    <property type="entry name" value="WYL"/>
    <property type="match status" value="1"/>
</dbReference>
<evidence type="ECO:0000313" key="4">
    <source>
        <dbReference type="EMBL" id="BCO29034.1"/>
    </source>
</evidence>
<dbReference type="InterPro" id="IPR057727">
    <property type="entry name" value="WCX_dom"/>
</dbReference>
<dbReference type="PANTHER" id="PTHR34580">
    <property type="match status" value="1"/>
</dbReference>
<sequence>MRTTTSSTDRDSLGYRLAHILGMLNQGEKLDPQSLAEEFNVNLRTIQRDLNERFSFLPIEKTDGRYYLQPTFLGKLSLRDVDQFANLAGVRGLFPTLSNEFLRDLFDSRIQSAWLVKGHPYEDLAGKEQLFQQLEQAILQHRKITYSYQKDEGSKTYTYVEPYKLVNHDGIWYLAGKDGEKLKAFTLVKIDRLQVSPDTFSVDPAVNQTLAQEDDIWLNEKKLEVVLKISGPAANYFKRRKLLANQVIEKELEDGGMLVSSKVAHVNQILPTVRHWIPHIRIISPEELQATLEKELRVYLEPRQ</sequence>
<evidence type="ECO:0000313" key="5">
    <source>
        <dbReference type="Proteomes" id="UP000824366"/>
    </source>
</evidence>
<dbReference type="EMBL" id="AP024238">
    <property type="protein sequence ID" value="BCO29034.1"/>
    <property type="molecule type" value="Genomic_DNA"/>
</dbReference>
<accession>A0ABM7MRR8</accession>
<dbReference type="Proteomes" id="UP000824366">
    <property type="component" value="Chromosome"/>
</dbReference>
<protein>
    <recommendedName>
        <fullName evidence="6">WYL domain-containing protein</fullName>
    </recommendedName>
</protein>
<keyword evidence="5" id="KW-1185">Reference proteome</keyword>
<name>A0ABM7MRR8_9BURK</name>
<proteinExistence type="predicted"/>
<dbReference type="Pfam" id="PF25583">
    <property type="entry name" value="WCX"/>
    <property type="match status" value="1"/>
</dbReference>
<dbReference type="InterPro" id="IPR013196">
    <property type="entry name" value="HTH_11"/>
</dbReference>
<reference evidence="4 5" key="1">
    <citation type="journal article" date="2021" name="Microbiol. Spectr.">
        <title>A Single Bacterium Capable of Oxidation and Reduction of Iron at Circumneutral pH.</title>
        <authorList>
            <person name="Kato S."/>
            <person name="Ohkuma M."/>
        </authorList>
    </citation>
    <scope>NUCLEOTIDE SEQUENCE [LARGE SCALE GENOMIC DNA]</scope>
    <source>
        <strain evidence="4 5">MIZ03</strain>
    </source>
</reference>
<dbReference type="PANTHER" id="PTHR34580:SF1">
    <property type="entry name" value="PROTEIN PAFC"/>
    <property type="match status" value="1"/>
</dbReference>
<dbReference type="PROSITE" id="PS52050">
    <property type="entry name" value="WYL"/>
    <property type="match status" value="1"/>
</dbReference>
<gene>
    <name evidence="4" type="ORF">MIZ03_3945</name>
</gene>
<dbReference type="InterPro" id="IPR051534">
    <property type="entry name" value="CBASS_pafABC_assoc_protein"/>
</dbReference>
<evidence type="ECO:0000259" key="1">
    <source>
        <dbReference type="Pfam" id="PF08279"/>
    </source>
</evidence>
<dbReference type="RefSeq" id="WP_223904930.1">
    <property type="nucleotide sequence ID" value="NZ_AP024238.1"/>
</dbReference>
<dbReference type="Pfam" id="PF08279">
    <property type="entry name" value="HTH_11"/>
    <property type="match status" value="1"/>
</dbReference>
<feature type="domain" description="WYL" evidence="2">
    <location>
        <begin position="130"/>
        <end position="195"/>
    </location>
</feature>
<feature type="domain" description="WCX" evidence="3">
    <location>
        <begin position="222"/>
        <end position="297"/>
    </location>
</feature>
<evidence type="ECO:0000259" key="2">
    <source>
        <dbReference type="Pfam" id="PF13280"/>
    </source>
</evidence>